<dbReference type="Proteomes" id="UP001164459">
    <property type="component" value="Chromosome"/>
</dbReference>
<protein>
    <submittedName>
        <fullName evidence="2">Phytanoyl-CoA dioxygenase family protein</fullName>
    </submittedName>
</protein>
<gene>
    <name evidence="2" type="ORF">O0S08_35460</name>
</gene>
<keyword evidence="2" id="KW-0560">Oxidoreductase</keyword>
<dbReference type="PANTHER" id="PTHR20883:SF48">
    <property type="entry name" value="ECTOINE DIOXYGENASE"/>
    <property type="match status" value="1"/>
</dbReference>
<organism evidence="2 3">
    <name type="scientific">Nannocystis punicea</name>
    <dbReference type="NCBI Taxonomy" id="2995304"/>
    <lineage>
        <taxon>Bacteria</taxon>
        <taxon>Pseudomonadati</taxon>
        <taxon>Myxococcota</taxon>
        <taxon>Polyangia</taxon>
        <taxon>Nannocystales</taxon>
        <taxon>Nannocystaceae</taxon>
        <taxon>Nannocystis</taxon>
    </lineage>
</organism>
<sequence>MLDHDTLQSEKLQFWRDGFVVVRNMFTRDEMAVVKRKVAEIEAMNARVDHLRTQQALGEHPSFETIFVWNDVVGDDLFAKIGRSYKILDRLSHYYEDDVYDYHNKIVLKYPGIVGFRPHQDYAYWQGYGCRFPEAHAVFVAVDAATRENGCLKLVPRSHLLGTLPHGGWSARGSDDGVLPEELEALFARGYAFEPIEAEPGDAILFHGNTIHGSDDNGSDQPRIAMVATMNTRRNSPDPRHNRPGHPYWSRQARVTAPITDADLALPLPRFDLRCEPDAAPTPT</sequence>
<dbReference type="Gene3D" id="2.60.120.620">
    <property type="entry name" value="q2cbj1_9rhob like domain"/>
    <property type="match status" value="1"/>
</dbReference>
<dbReference type="EMBL" id="CP114040">
    <property type="protein sequence ID" value="WAS91511.1"/>
    <property type="molecule type" value="Genomic_DNA"/>
</dbReference>
<keyword evidence="3" id="KW-1185">Reference proteome</keyword>
<dbReference type="RefSeq" id="WP_269033873.1">
    <property type="nucleotide sequence ID" value="NZ_CP114040.1"/>
</dbReference>
<dbReference type="PANTHER" id="PTHR20883">
    <property type="entry name" value="PHYTANOYL-COA DIOXYGENASE DOMAIN CONTAINING 1"/>
    <property type="match status" value="1"/>
</dbReference>
<evidence type="ECO:0000313" key="2">
    <source>
        <dbReference type="EMBL" id="WAS91511.1"/>
    </source>
</evidence>
<evidence type="ECO:0000256" key="1">
    <source>
        <dbReference type="ARBA" id="ARBA00001954"/>
    </source>
</evidence>
<name>A0ABY7GWZ9_9BACT</name>
<reference evidence="2" key="1">
    <citation type="submission" date="2022-11" db="EMBL/GenBank/DDBJ databases">
        <title>Minimal conservation of predation-associated metabolite biosynthetic gene clusters underscores biosynthetic potential of Myxococcota including descriptions for ten novel species: Archangium lansinium sp. nov., Myxococcus landrumus sp. nov., Nannocystis bai.</title>
        <authorList>
            <person name="Ahearne A."/>
            <person name="Stevens C."/>
            <person name="Dowd S."/>
        </authorList>
    </citation>
    <scope>NUCLEOTIDE SEQUENCE</scope>
    <source>
        <strain evidence="2">Fl3</strain>
    </source>
</reference>
<proteinExistence type="predicted"/>
<dbReference type="Pfam" id="PF05721">
    <property type="entry name" value="PhyH"/>
    <property type="match status" value="1"/>
</dbReference>
<keyword evidence="2" id="KW-0223">Dioxygenase</keyword>
<dbReference type="SUPFAM" id="SSF51197">
    <property type="entry name" value="Clavaminate synthase-like"/>
    <property type="match status" value="1"/>
</dbReference>
<evidence type="ECO:0000313" key="3">
    <source>
        <dbReference type="Proteomes" id="UP001164459"/>
    </source>
</evidence>
<dbReference type="GO" id="GO:0051213">
    <property type="term" value="F:dioxygenase activity"/>
    <property type="evidence" value="ECO:0007669"/>
    <property type="project" value="UniProtKB-KW"/>
</dbReference>
<comment type="cofactor">
    <cofactor evidence="1">
        <name>Fe(2+)</name>
        <dbReference type="ChEBI" id="CHEBI:29033"/>
    </cofactor>
</comment>
<accession>A0ABY7GWZ9</accession>
<dbReference type="InterPro" id="IPR008775">
    <property type="entry name" value="Phytyl_CoA_dOase-like"/>
</dbReference>